<evidence type="ECO:0008006" key="5">
    <source>
        <dbReference type="Google" id="ProtNLM"/>
    </source>
</evidence>
<comment type="caution">
    <text evidence="3">The sequence shown here is derived from an EMBL/GenBank/DDBJ whole genome shotgun (WGS) entry which is preliminary data.</text>
</comment>
<dbReference type="Proteomes" id="UP000678347">
    <property type="component" value="Unassembled WGS sequence"/>
</dbReference>
<sequence length="162" mass="19207">MTQQKQKQLSCLVVIISLFLFVLLAILIIDPFGWFKKTKTLPTYNPPYPFDAPETFSLDHDKLNVEQTINKVNDIEKNNIDNEIFQNNFNEIPKNKLETNYLKRIRKDYIENKKAQNKKKIENLQTENNQKKQKLSELDNQKKPLEKQQLLDHTLYSLVETL</sequence>
<name>A0ABS5LLA7_9MOLU</name>
<proteinExistence type="predicted"/>
<evidence type="ECO:0000313" key="4">
    <source>
        <dbReference type="Proteomes" id="UP000678347"/>
    </source>
</evidence>
<evidence type="ECO:0000313" key="3">
    <source>
        <dbReference type="EMBL" id="MBS2994177.1"/>
    </source>
</evidence>
<keyword evidence="2" id="KW-1133">Transmembrane helix</keyword>
<evidence type="ECO:0000256" key="1">
    <source>
        <dbReference type="SAM" id="MobiDB-lite"/>
    </source>
</evidence>
<feature type="region of interest" description="Disordered" evidence="1">
    <location>
        <begin position="120"/>
        <end position="144"/>
    </location>
</feature>
<feature type="transmembrane region" description="Helical" evidence="2">
    <location>
        <begin position="12"/>
        <end position="35"/>
    </location>
</feature>
<gene>
    <name evidence="3" type="ORF">KE631_02365</name>
</gene>
<organism evidence="3 4">
    <name type="scientific">'Santalum album' aster yellows phytoplasma</name>
    <dbReference type="NCBI Taxonomy" id="2831467"/>
    <lineage>
        <taxon>Bacteria</taxon>
        <taxon>Bacillati</taxon>
        <taxon>Mycoplasmatota</taxon>
        <taxon>Mollicutes</taxon>
        <taxon>Acholeplasmatales</taxon>
        <taxon>Acholeplasmataceae</taxon>
        <taxon>Candidatus Phytoplasma</taxon>
        <taxon>16SrI (Aster yellows group)</taxon>
    </lineage>
</organism>
<keyword evidence="2" id="KW-0812">Transmembrane</keyword>
<keyword evidence="2" id="KW-0472">Membrane</keyword>
<keyword evidence="4" id="KW-1185">Reference proteome</keyword>
<protein>
    <recommendedName>
        <fullName evidence="5">Phytoplasmal effector causing phyllody 1</fullName>
    </recommendedName>
</protein>
<accession>A0ABS5LLA7</accession>
<feature type="non-terminal residue" evidence="3">
    <location>
        <position position="162"/>
    </location>
</feature>
<reference evidence="3" key="1">
    <citation type="submission" date="2021-04" db="EMBL/GenBank/DDBJ databases">
        <title>Sandalwood Spike Disease Phytoplasma.</title>
        <authorList>
            <person name="Tiwarekar B."/>
            <person name="Kirdat K."/>
            <person name="Sundarraj R."/>
            <person name="Yadav A."/>
        </authorList>
    </citation>
    <scope>NUCLEOTIDE SEQUENCE [LARGE SCALE GENOMIC DNA]</scope>
    <source>
        <strain evidence="3">SW86</strain>
    </source>
</reference>
<evidence type="ECO:0000256" key="2">
    <source>
        <dbReference type="SAM" id="Phobius"/>
    </source>
</evidence>
<dbReference type="EMBL" id="JAGVSK010000011">
    <property type="protein sequence ID" value="MBS2994177.1"/>
    <property type="molecule type" value="Genomic_DNA"/>
</dbReference>
<feature type="compositionally biased region" description="Basic and acidic residues" evidence="1">
    <location>
        <begin position="134"/>
        <end position="144"/>
    </location>
</feature>